<reference evidence="3 4" key="1">
    <citation type="submission" date="2023-03" db="EMBL/GenBank/DDBJ databases">
        <title>Bacillus Genome Sequencing.</title>
        <authorList>
            <person name="Dunlap C."/>
        </authorList>
    </citation>
    <scope>NUCLEOTIDE SEQUENCE [LARGE SCALE GENOMIC DNA]</scope>
    <source>
        <strain evidence="3 4">NRS-1717</strain>
    </source>
</reference>
<feature type="domain" description="PoNi N-terminal" evidence="1">
    <location>
        <begin position="3"/>
        <end position="118"/>
    </location>
</feature>
<dbReference type="Proteomes" id="UP001342826">
    <property type="component" value="Unassembled WGS sequence"/>
</dbReference>
<dbReference type="SUPFAM" id="SSF140731">
    <property type="entry name" value="PA2201 C-terminal domain-like"/>
    <property type="match status" value="1"/>
</dbReference>
<keyword evidence="4" id="KW-1185">Reference proteome</keyword>
<evidence type="ECO:0000313" key="3">
    <source>
        <dbReference type="EMBL" id="MED4401590.1"/>
    </source>
</evidence>
<dbReference type="InterPro" id="IPR028983">
    <property type="entry name" value="PA2201-like_C"/>
</dbReference>
<dbReference type="RefSeq" id="WP_328015162.1">
    <property type="nucleotide sequence ID" value="NZ_JARTFS010000006.1"/>
</dbReference>
<dbReference type="InterPro" id="IPR015024">
    <property type="entry name" value="PoNi_N"/>
</dbReference>
<proteinExistence type="predicted"/>
<name>A0ABU6NXI7_9BACI</name>
<organism evidence="3 4">
    <name type="scientific">Metabacillus fastidiosus</name>
    <dbReference type="NCBI Taxonomy" id="1458"/>
    <lineage>
        <taxon>Bacteria</taxon>
        <taxon>Bacillati</taxon>
        <taxon>Bacillota</taxon>
        <taxon>Bacilli</taxon>
        <taxon>Bacillales</taxon>
        <taxon>Bacillaceae</taxon>
        <taxon>Metabacillus</taxon>
    </lineage>
</organism>
<evidence type="ECO:0000259" key="1">
    <source>
        <dbReference type="Pfam" id="PF08928"/>
    </source>
</evidence>
<evidence type="ECO:0000313" key="4">
    <source>
        <dbReference type="Proteomes" id="UP001342826"/>
    </source>
</evidence>
<sequence length="239" mass="28962">MVRDNIKDEKYFDYFIIDENKRINKFENMIKKVIDERGEDDEGVRSAYNYLYGIYFSKLKALYSAGRSFNEIKDYLSDVLEIMDKNWDQNSGYVEMVWMLSIGIMLDVQEKEMGRLIKLVRKSEIKDYLIEFLIHSYDNRNEIVTENCKWETPYGFLVKVINEKDKEESVRLLKEYLEKKWYPGHGDMGWYDTHEIKDDYIYSGYWSFESGAIVKILRLDDHMLKEVPYYPYDMRHYKE</sequence>
<dbReference type="Pfam" id="PF08928">
    <property type="entry name" value="PoNi_N"/>
    <property type="match status" value="1"/>
</dbReference>
<protein>
    <submittedName>
        <fullName evidence="3">DUF1911 domain-containing protein</fullName>
    </submittedName>
</protein>
<dbReference type="EMBL" id="JARTFS010000006">
    <property type="protein sequence ID" value="MED4401590.1"/>
    <property type="molecule type" value="Genomic_DNA"/>
</dbReference>
<comment type="caution">
    <text evidence="3">The sequence shown here is derived from an EMBL/GenBank/DDBJ whole genome shotgun (WGS) entry which is preliminary data.</text>
</comment>
<evidence type="ECO:0000259" key="2">
    <source>
        <dbReference type="Pfam" id="PF08929"/>
    </source>
</evidence>
<accession>A0ABU6NXI7</accession>
<dbReference type="Gene3D" id="1.10.3920.10">
    <property type="entry name" value="PA2201 C-terminal domain-like"/>
    <property type="match status" value="1"/>
</dbReference>
<feature type="domain" description="PoNi C-terminal" evidence="2">
    <location>
        <begin position="126"/>
        <end position="234"/>
    </location>
</feature>
<gene>
    <name evidence="3" type="ORF">P9271_09715</name>
</gene>
<dbReference type="Pfam" id="PF08929">
    <property type="entry name" value="PoNi_C"/>
    <property type="match status" value="1"/>
</dbReference>
<dbReference type="InterPro" id="IPR015025">
    <property type="entry name" value="PoNi_C"/>
</dbReference>